<evidence type="ECO:0000313" key="8">
    <source>
        <dbReference type="Proteomes" id="UP000244915"/>
    </source>
</evidence>
<dbReference type="SUPFAM" id="SSF52833">
    <property type="entry name" value="Thioredoxin-like"/>
    <property type="match status" value="1"/>
</dbReference>
<keyword evidence="6" id="KW-0732">Signal</keyword>
<feature type="signal peptide" evidence="6">
    <location>
        <begin position="1"/>
        <end position="19"/>
    </location>
</feature>
<organism evidence="7 8">
    <name type="scientific">Alloyangia pacifica</name>
    <dbReference type="NCBI Taxonomy" id="311180"/>
    <lineage>
        <taxon>Bacteria</taxon>
        <taxon>Pseudomonadati</taxon>
        <taxon>Pseudomonadota</taxon>
        <taxon>Alphaproteobacteria</taxon>
        <taxon>Rhodobacterales</taxon>
        <taxon>Roseobacteraceae</taxon>
        <taxon>Alloyangia</taxon>
    </lineage>
</organism>
<dbReference type="PIRSF" id="PIRSF000303">
    <property type="entry name" value="Glutathion_perox"/>
    <property type="match status" value="1"/>
</dbReference>
<proteinExistence type="inferred from homology"/>
<dbReference type="Gene3D" id="3.40.30.10">
    <property type="entry name" value="Glutaredoxin"/>
    <property type="match status" value="1"/>
</dbReference>
<dbReference type="GO" id="GO:0004601">
    <property type="term" value="F:peroxidase activity"/>
    <property type="evidence" value="ECO:0007669"/>
    <property type="project" value="UniProtKB-KW"/>
</dbReference>
<keyword evidence="3 5" id="KW-0560">Oxidoreductase</keyword>
<dbReference type="PROSITE" id="PS51355">
    <property type="entry name" value="GLUTATHIONE_PEROXID_3"/>
    <property type="match status" value="1"/>
</dbReference>
<accession>A0A2U8HBQ0</accession>
<dbReference type="AlphaFoldDB" id="A0A2U8HBQ0"/>
<dbReference type="Proteomes" id="UP000244915">
    <property type="component" value="Chromosome 1"/>
</dbReference>
<evidence type="ECO:0000256" key="6">
    <source>
        <dbReference type="SAM" id="SignalP"/>
    </source>
</evidence>
<dbReference type="OrthoDB" id="9785502at2"/>
<dbReference type="InterPro" id="IPR036249">
    <property type="entry name" value="Thioredoxin-like_sf"/>
</dbReference>
<evidence type="ECO:0000313" key="7">
    <source>
        <dbReference type="EMBL" id="AWI83184.1"/>
    </source>
</evidence>
<dbReference type="PANTHER" id="PTHR11592">
    <property type="entry name" value="GLUTATHIONE PEROXIDASE"/>
    <property type="match status" value="1"/>
</dbReference>
<evidence type="ECO:0000256" key="5">
    <source>
        <dbReference type="RuleBase" id="RU000499"/>
    </source>
</evidence>
<comment type="similarity">
    <text evidence="1 5">Belongs to the glutathione peroxidase family.</text>
</comment>
<dbReference type="PANTHER" id="PTHR11592:SF78">
    <property type="entry name" value="GLUTATHIONE PEROXIDASE"/>
    <property type="match status" value="1"/>
</dbReference>
<sequence length="177" mass="19205">MRILPLLAVLATAALPALALPGKASEATVFDSIDGGTLDLESWRGGPVLVVNTASRCGFAPQFDGLQTLYERYRDRGLVVLAVPSNDFRQELGSEAEVKDYCEINFDLDMPMTTITHVTGHGAHPFYRELAEAKNFAPSWNFNKVLIGPNGEFVAGWGSTTLPLSDPIVSEIEPLLN</sequence>
<dbReference type="Pfam" id="PF00255">
    <property type="entry name" value="GSHPx"/>
    <property type="match status" value="1"/>
</dbReference>
<feature type="active site" evidence="4">
    <location>
        <position position="57"/>
    </location>
</feature>
<evidence type="ECO:0000256" key="3">
    <source>
        <dbReference type="ARBA" id="ARBA00023002"/>
    </source>
</evidence>
<evidence type="ECO:0000256" key="1">
    <source>
        <dbReference type="ARBA" id="ARBA00006926"/>
    </source>
</evidence>
<name>A0A2U8HBQ0_9RHOB</name>
<evidence type="ECO:0000256" key="4">
    <source>
        <dbReference type="PIRSR" id="PIRSR000303-1"/>
    </source>
</evidence>
<gene>
    <name evidence="7" type="ORF">CEW88_05605</name>
</gene>
<dbReference type="EMBL" id="CP022189">
    <property type="protein sequence ID" value="AWI83184.1"/>
    <property type="molecule type" value="Genomic_DNA"/>
</dbReference>
<dbReference type="RefSeq" id="WP_108965069.1">
    <property type="nucleotide sequence ID" value="NZ_CP022189.1"/>
</dbReference>
<dbReference type="CDD" id="cd00340">
    <property type="entry name" value="GSH_Peroxidase"/>
    <property type="match status" value="1"/>
</dbReference>
<reference evidence="7 8" key="1">
    <citation type="submission" date="2017-06" db="EMBL/GenBank/DDBJ databases">
        <title>Yangia sp. YSBP01 complete genome sequence.</title>
        <authorList>
            <person name="Woo J.-H."/>
            <person name="Kim H.-S."/>
        </authorList>
    </citation>
    <scope>NUCLEOTIDE SEQUENCE [LARGE SCALE GENOMIC DNA]</scope>
    <source>
        <strain evidence="7 8">YSBP01</strain>
    </source>
</reference>
<keyword evidence="2 5" id="KW-0575">Peroxidase</keyword>
<dbReference type="PRINTS" id="PR01011">
    <property type="entry name" value="GLUTPROXDASE"/>
</dbReference>
<evidence type="ECO:0000256" key="2">
    <source>
        <dbReference type="ARBA" id="ARBA00022559"/>
    </source>
</evidence>
<dbReference type="KEGG" id="ypac:CEW88_05605"/>
<protein>
    <recommendedName>
        <fullName evidence="5">Glutathione peroxidase</fullName>
    </recommendedName>
</protein>
<dbReference type="GO" id="GO:0034599">
    <property type="term" value="P:cellular response to oxidative stress"/>
    <property type="evidence" value="ECO:0007669"/>
    <property type="project" value="TreeGrafter"/>
</dbReference>
<dbReference type="InterPro" id="IPR000889">
    <property type="entry name" value="Glutathione_peroxidase"/>
</dbReference>
<feature type="chain" id="PRO_5015895239" description="Glutathione peroxidase" evidence="6">
    <location>
        <begin position="20"/>
        <end position="177"/>
    </location>
</feature>